<dbReference type="PROSITE" id="PS50082">
    <property type="entry name" value="WD_REPEATS_2"/>
    <property type="match status" value="2"/>
</dbReference>
<proteinExistence type="predicted"/>
<dbReference type="PANTHER" id="PTHR19879:SF9">
    <property type="entry name" value="TRANSCRIPTION INITIATION FACTOR TFIID SUBUNIT 5"/>
    <property type="match status" value="1"/>
</dbReference>
<dbReference type="InterPro" id="IPR001680">
    <property type="entry name" value="WD40_rpt"/>
</dbReference>
<feature type="repeat" description="WD" evidence="1">
    <location>
        <begin position="892"/>
        <end position="926"/>
    </location>
</feature>
<evidence type="ECO:0000313" key="5">
    <source>
        <dbReference type="Proteomes" id="UP001596514"/>
    </source>
</evidence>
<keyword evidence="2" id="KW-0812">Transmembrane</keyword>
<evidence type="ECO:0000256" key="1">
    <source>
        <dbReference type="PROSITE-ProRule" id="PRU00221"/>
    </source>
</evidence>
<dbReference type="SUPFAM" id="SSF69322">
    <property type="entry name" value="Tricorn protease domain 2"/>
    <property type="match status" value="1"/>
</dbReference>
<dbReference type="InterPro" id="IPR029030">
    <property type="entry name" value="Caspase-like_dom_sf"/>
</dbReference>
<dbReference type="EMBL" id="JBHTEE010000001">
    <property type="protein sequence ID" value="MFC7599942.1"/>
    <property type="molecule type" value="Genomic_DNA"/>
</dbReference>
<keyword evidence="5" id="KW-1185">Reference proteome</keyword>
<keyword evidence="2" id="KW-0472">Membrane</keyword>
<protein>
    <recommendedName>
        <fullName evidence="3">Novel STAND NTPase 1 domain-containing protein</fullName>
    </recommendedName>
</protein>
<feature type="transmembrane region" description="Helical" evidence="2">
    <location>
        <begin position="677"/>
        <end position="697"/>
    </location>
</feature>
<dbReference type="Gene3D" id="2.130.10.10">
    <property type="entry name" value="YVTN repeat-like/Quinoprotein amine dehydrogenase"/>
    <property type="match status" value="4"/>
</dbReference>
<accession>A0ABW2SVR9</accession>
<dbReference type="SUPFAM" id="SSF52129">
    <property type="entry name" value="Caspase-like"/>
    <property type="match status" value="1"/>
</dbReference>
<dbReference type="SMART" id="SM00320">
    <property type="entry name" value="WD40"/>
    <property type="match status" value="8"/>
</dbReference>
<reference evidence="5" key="1">
    <citation type="journal article" date="2019" name="Int. J. Syst. Evol. Microbiol.">
        <title>The Global Catalogue of Microorganisms (GCM) 10K type strain sequencing project: providing services to taxonomists for standard genome sequencing and annotation.</title>
        <authorList>
            <consortium name="The Broad Institute Genomics Platform"/>
            <consortium name="The Broad Institute Genome Sequencing Center for Infectious Disease"/>
            <person name="Wu L."/>
            <person name="Ma J."/>
        </authorList>
    </citation>
    <scope>NUCLEOTIDE SEQUENCE [LARGE SCALE GENOMIC DNA]</scope>
    <source>
        <strain evidence="5">JCM 10083</strain>
    </source>
</reference>
<dbReference type="SUPFAM" id="SSF52540">
    <property type="entry name" value="P-loop containing nucleoside triphosphate hydrolases"/>
    <property type="match status" value="1"/>
</dbReference>
<evidence type="ECO:0000259" key="3">
    <source>
        <dbReference type="Pfam" id="PF20703"/>
    </source>
</evidence>
<sequence>MTAPRVDLARAQVLLIGTGTHLAGSELRDEPAVERTLRDLSEVLVKRCGVRGDALTLCLDPPSVGAFGEALQQVTERASPGDALLICYTGHGILGQSGELFLGTQESGAGGRTEHTAWPYAYLRSYVRDSAAMTKIVILDCCFSGRAVGALSSGGSDIAALAEIHRSYVLTASGASQFALAPEGEPHTAFLGTLIDLLERGDSQGEREITIESATEHARRALGRRGFPLPTLTRQGLGGGVVLAANRAWRPTTTVPGPASPPSDTDRCPYPGLAAFTDAEFFHGRERLTGEVVRELARCHEERSPLLVMGVSGSGKSSLLRAGVLPALGRGHLGITGSATWTHQMITPTAHPPLVTAGPGTVLVVDQFEELFTQCADARERARFVGALQAAWSGGALTVLVVRSDHFGALADFPELRRAIGRTTTVVGAMSAEEVREAIERPAAAVDLALEPGLTDLLLADLDERVAPEQAYEAGRLPLLAHALRTIWRLREPGLLTVAGYHASGGIRRALADSADRVLASLDAPGAAMARHVLLRLVNVGESDDTRARTPITDLVEHAPDPRAAQTALLALSADDTRLVTLDRTDAQLTHEALVRAWPTLRGWIDEDRDDLRVRQRLEAEARTWDDGGRRSADLATGTSLALARDWRSDPVRLRELDGQAQHFVRASIFRSTMRRLLVGGLVVLLLLLLGITGYFWRRAEDGQRLAVVKQLVAEASTTRATSPRSALLRNLAADALSPKDDPAAVEARTALTAAVLDGGLPDAQSPPGGVRDLTVSADGARLATAGGDTITLWDFRDPVRLHFLAMLKGHGAAVTSVAFSPDGRTLASAGEDGQIILWSGQRRMGTVKGKGPLAFGDGVVAGQDEKGRATLWDVRDRARPAVLSALEGDGVRAAAFAPDGRTLAISGVNGTITLWDAATWRALSVLRTDDDDLRFDSLDFDADGSTLIAGANAAVVVPYGGVVAWDVSKPREPAFAGEFIKDIPRMTAVAVNPGGTRVIAGTSDGTSFVLDGQANRLDTLPMPMTDAAFSSDGRTLVYGERNGRLRVLVLTGDLVPRSIASLPMTDDMAVSGDGSVLAGLSTGSDRITLWDGMGKQLTALPTPGPSGDTLAFSSDGGLLVADAAEDDVVFWDLRHLAKPVRHELADAGRVVALHPRRPVLAAVKSEKVTLWDLSDPAAPVRGASVTGAGDMGIAAFSRDGRWLAVAVEGGVLLWDTENAPFTRQTDRVTALAWGSGDMLAVGLVGRTVELWKPRAKVTSFVSPRNVDRLTFHPRGDLLVVGTDDLSEDRYGPAVVDEELWGRNESVTFWLIRGSAAPYRVRTVSGPFSSPYLFTLDGRTLFSKGARWDASALNDALADPVKRACTLTGGFTEADWAELVPSLPYRRLCP</sequence>
<name>A0ABW2SVR9_9ACTN</name>
<comment type="caution">
    <text evidence="4">The sequence shown here is derived from an EMBL/GenBank/DDBJ whole genome shotgun (WGS) entry which is preliminary data.</text>
</comment>
<dbReference type="Pfam" id="PF00400">
    <property type="entry name" value="WD40"/>
    <property type="match status" value="2"/>
</dbReference>
<dbReference type="InterPro" id="IPR027417">
    <property type="entry name" value="P-loop_NTPase"/>
</dbReference>
<gene>
    <name evidence="4" type="ORF">ACFQVD_07465</name>
</gene>
<keyword evidence="1" id="KW-0853">WD repeat</keyword>
<organism evidence="4 5">
    <name type="scientific">Streptosporangium amethystogenes subsp. fukuiense</name>
    <dbReference type="NCBI Taxonomy" id="698418"/>
    <lineage>
        <taxon>Bacteria</taxon>
        <taxon>Bacillati</taxon>
        <taxon>Actinomycetota</taxon>
        <taxon>Actinomycetes</taxon>
        <taxon>Streptosporangiales</taxon>
        <taxon>Streptosporangiaceae</taxon>
        <taxon>Streptosporangium</taxon>
    </lineage>
</organism>
<dbReference type="PROSITE" id="PS50294">
    <property type="entry name" value="WD_REPEATS_REGION"/>
    <property type="match status" value="1"/>
</dbReference>
<evidence type="ECO:0000256" key="2">
    <source>
        <dbReference type="SAM" id="Phobius"/>
    </source>
</evidence>
<dbReference type="NCBIfam" id="NF047832">
    <property type="entry name" value="caspase_w_EACC1"/>
    <property type="match status" value="1"/>
</dbReference>
<keyword evidence="2" id="KW-1133">Transmembrane helix</keyword>
<feature type="repeat" description="WD" evidence="1">
    <location>
        <begin position="808"/>
        <end position="840"/>
    </location>
</feature>
<dbReference type="InterPro" id="IPR049052">
    <property type="entry name" value="nSTAND1"/>
</dbReference>
<dbReference type="Pfam" id="PF20703">
    <property type="entry name" value="nSTAND1"/>
    <property type="match status" value="2"/>
</dbReference>
<feature type="domain" description="Novel STAND NTPase 1" evidence="3">
    <location>
        <begin position="269"/>
        <end position="352"/>
    </location>
</feature>
<dbReference type="PANTHER" id="PTHR19879">
    <property type="entry name" value="TRANSCRIPTION INITIATION FACTOR TFIID"/>
    <property type="match status" value="1"/>
</dbReference>
<dbReference type="InterPro" id="IPR015943">
    <property type="entry name" value="WD40/YVTN_repeat-like_dom_sf"/>
</dbReference>
<evidence type="ECO:0000313" key="4">
    <source>
        <dbReference type="EMBL" id="MFC7599942.1"/>
    </source>
</evidence>
<dbReference type="Gene3D" id="3.40.50.1460">
    <property type="match status" value="1"/>
</dbReference>
<dbReference type="SUPFAM" id="SSF82171">
    <property type="entry name" value="DPP6 N-terminal domain-like"/>
    <property type="match status" value="1"/>
</dbReference>
<feature type="domain" description="Novel STAND NTPase 1" evidence="3">
    <location>
        <begin position="360"/>
        <end position="632"/>
    </location>
</feature>
<dbReference type="RefSeq" id="WP_343967144.1">
    <property type="nucleotide sequence ID" value="NZ_BAAAGK010000055.1"/>
</dbReference>
<dbReference type="Proteomes" id="UP001596514">
    <property type="component" value="Unassembled WGS sequence"/>
</dbReference>